<dbReference type="SMART" id="SM00327">
    <property type="entry name" value="VWA"/>
    <property type="match status" value="1"/>
</dbReference>
<dbReference type="InterPro" id="IPR051266">
    <property type="entry name" value="CLCR"/>
</dbReference>
<accession>A0ABP7I9L5</accession>
<feature type="domain" description="VWFA" evidence="2">
    <location>
        <begin position="41"/>
        <end position="212"/>
    </location>
</feature>
<dbReference type="EMBL" id="BAAAZR010000008">
    <property type="protein sequence ID" value="GAA3812983.1"/>
    <property type="molecule type" value="Genomic_DNA"/>
</dbReference>
<proteinExistence type="predicted"/>
<dbReference type="Gene3D" id="3.40.50.410">
    <property type="entry name" value="von Willebrand factor, type A domain"/>
    <property type="match status" value="1"/>
</dbReference>
<name>A0ABP7I9L5_9ACTN</name>
<dbReference type="Proteomes" id="UP001500888">
    <property type="component" value="Unassembled WGS sequence"/>
</dbReference>
<evidence type="ECO:0000313" key="3">
    <source>
        <dbReference type="EMBL" id="GAA3812983.1"/>
    </source>
</evidence>
<evidence type="ECO:0000259" key="2">
    <source>
        <dbReference type="PROSITE" id="PS50234"/>
    </source>
</evidence>
<feature type="region of interest" description="Disordered" evidence="1">
    <location>
        <begin position="394"/>
        <end position="436"/>
    </location>
</feature>
<dbReference type="SUPFAM" id="SSF53300">
    <property type="entry name" value="vWA-like"/>
    <property type="match status" value="1"/>
</dbReference>
<dbReference type="PROSITE" id="PS50234">
    <property type="entry name" value="VWFA"/>
    <property type="match status" value="1"/>
</dbReference>
<sequence length="436" mass="45870">MHVTAYLDLDVVPLDQEDEVTILVQMTAPPPAGSGKRSPATLQVVLDRSGSMSGDRLQGAQRALFTLIDRLDPTDNFGLVSFDDTARVEVATGPLTGKAAAKERVAALRPGGSTDLSSGLLRGIQEAHRSAAGRGATLLLISDGHANMGITNPARLAVVAMAAQRQGISTTTLGYGLDYDEALMAAIADGGAGSALHAEDPDTAGRLIADEVSGVLAKAAQAASLTVTPLVPDTQLIVYGGLPGHRLPDGSIMTELGDLYAGETRKALLRLILPGIASLGPATVARLVFTYVETETLTTYSVTVPVTVNVAAGDEAASRTPDLVVRAERLFQDAQDAKRQAAEAMGRDDVAEAERLLTSAREELEKGLAWAPNAAELAAEVKELKEYARDAHLHRKRVSKEALASWHRGSRKRGRHSPEPEDSSDAAPSSDPSDQN</sequence>
<feature type="compositionally biased region" description="Low complexity" evidence="1">
    <location>
        <begin position="425"/>
        <end position="436"/>
    </location>
</feature>
<dbReference type="RefSeq" id="WP_344941110.1">
    <property type="nucleotide sequence ID" value="NZ_BAAAZR010000008.1"/>
</dbReference>
<dbReference type="PANTHER" id="PTHR10579">
    <property type="entry name" value="CALCIUM-ACTIVATED CHLORIDE CHANNEL REGULATOR"/>
    <property type="match status" value="1"/>
</dbReference>
<evidence type="ECO:0000256" key="1">
    <source>
        <dbReference type="SAM" id="MobiDB-lite"/>
    </source>
</evidence>
<dbReference type="InterPro" id="IPR036465">
    <property type="entry name" value="vWFA_dom_sf"/>
</dbReference>
<evidence type="ECO:0000313" key="4">
    <source>
        <dbReference type="Proteomes" id="UP001500888"/>
    </source>
</evidence>
<reference evidence="4" key="1">
    <citation type="journal article" date="2019" name="Int. J. Syst. Evol. Microbiol.">
        <title>The Global Catalogue of Microorganisms (GCM) 10K type strain sequencing project: providing services to taxonomists for standard genome sequencing and annotation.</title>
        <authorList>
            <consortium name="The Broad Institute Genomics Platform"/>
            <consortium name="The Broad Institute Genome Sequencing Center for Infectious Disease"/>
            <person name="Wu L."/>
            <person name="Ma J."/>
        </authorList>
    </citation>
    <scope>NUCLEOTIDE SEQUENCE [LARGE SCALE GENOMIC DNA]</scope>
    <source>
        <strain evidence="4">JCM 16908</strain>
    </source>
</reference>
<protein>
    <submittedName>
        <fullName evidence="3">VWA domain-containing protein</fullName>
    </submittedName>
</protein>
<keyword evidence="4" id="KW-1185">Reference proteome</keyword>
<organism evidence="3 4">
    <name type="scientific">Sphaerisporangium flaviroseum</name>
    <dbReference type="NCBI Taxonomy" id="509199"/>
    <lineage>
        <taxon>Bacteria</taxon>
        <taxon>Bacillati</taxon>
        <taxon>Actinomycetota</taxon>
        <taxon>Actinomycetes</taxon>
        <taxon>Streptosporangiales</taxon>
        <taxon>Streptosporangiaceae</taxon>
        <taxon>Sphaerisporangium</taxon>
    </lineage>
</organism>
<comment type="caution">
    <text evidence="3">The sequence shown here is derived from an EMBL/GenBank/DDBJ whole genome shotgun (WGS) entry which is preliminary data.</text>
</comment>
<gene>
    <name evidence="3" type="ORF">GCM10022226_37140</name>
</gene>
<dbReference type="Pfam" id="PF00092">
    <property type="entry name" value="VWA"/>
    <property type="match status" value="1"/>
</dbReference>
<dbReference type="InterPro" id="IPR002035">
    <property type="entry name" value="VWF_A"/>
</dbReference>
<dbReference type="PANTHER" id="PTHR10579:SF43">
    <property type="entry name" value="ZINC FINGER (C3HC4-TYPE RING FINGER) FAMILY PROTEIN"/>
    <property type="match status" value="1"/>
</dbReference>